<keyword evidence="8" id="KW-0408">Iron</keyword>
<dbReference type="InterPro" id="IPR004853">
    <property type="entry name" value="Sugar_P_trans_dom"/>
</dbReference>
<evidence type="ECO:0000313" key="13">
    <source>
        <dbReference type="Proteomes" id="UP001489004"/>
    </source>
</evidence>
<feature type="transmembrane region" description="Helical" evidence="10">
    <location>
        <begin position="45"/>
        <end position="63"/>
    </location>
</feature>
<dbReference type="PROSITE" id="PS00436">
    <property type="entry name" value="PEROXIDASE_2"/>
    <property type="match status" value="1"/>
</dbReference>
<dbReference type="Gene3D" id="1.10.420.10">
    <property type="entry name" value="Peroxidase, domain 2"/>
    <property type="match status" value="1"/>
</dbReference>
<dbReference type="GO" id="GO:0016688">
    <property type="term" value="F:L-ascorbate peroxidase activity"/>
    <property type="evidence" value="ECO:0007669"/>
    <property type="project" value="UniProtKB-EC"/>
</dbReference>
<feature type="transmembrane region" description="Helical" evidence="10">
    <location>
        <begin position="234"/>
        <end position="253"/>
    </location>
</feature>
<keyword evidence="10" id="KW-1133">Transmembrane helix</keyword>
<feature type="domain" description="Plant heme peroxidase family profile" evidence="11">
    <location>
        <begin position="315"/>
        <end position="565"/>
    </location>
</feature>
<comment type="caution">
    <text evidence="12">The sequence shown here is derived from an EMBL/GenBank/DDBJ whole genome shotgun (WGS) entry which is preliminary data.</text>
</comment>
<keyword evidence="10" id="KW-0812">Transmembrane</keyword>
<feature type="region of interest" description="Disordered" evidence="9">
    <location>
        <begin position="459"/>
        <end position="482"/>
    </location>
</feature>
<keyword evidence="13" id="KW-1185">Reference proteome</keyword>
<evidence type="ECO:0000256" key="2">
    <source>
        <dbReference type="ARBA" id="ARBA00006873"/>
    </source>
</evidence>
<accession>A0AAW1PGJ9</accession>
<gene>
    <name evidence="12" type="ORF">WJX72_002220</name>
</gene>
<dbReference type="PANTHER" id="PTHR31356">
    <property type="entry name" value="THYLAKOID LUMENAL 29 KDA PROTEIN, CHLOROPLASTIC-RELATED"/>
    <property type="match status" value="1"/>
</dbReference>
<dbReference type="EMBL" id="JALJOR010000012">
    <property type="protein sequence ID" value="KAK9807545.1"/>
    <property type="molecule type" value="Genomic_DNA"/>
</dbReference>
<keyword evidence="10" id="KW-0472">Membrane</keyword>
<feature type="transmembrane region" description="Helical" evidence="10">
    <location>
        <begin position="125"/>
        <end position="146"/>
    </location>
</feature>
<protein>
    <recommendedName>
        <fullName evidence="3">L-ascorbate peroxidase</fullName>
        <ecNumber evidence="3">1.11.1.11</ecNumber>
    </recommendedName>
</protein>
<evidence type="ECO:0000313" key="12">
    <source>
        <dbReference type="EMBL" id="KAK9807545.1"/>
    </source>
</evidence>
<comment type="similarity">
    <text evidence="2">Belongs to the peroxidase family. Ascorbate peroxidase subfamily.</text>
</comment>
<keyword evidence="5" id="KW-0349">Heme</keyword>
<evidence type="ECO:0000256" key="9">
    <source>
        <dbReference type="SAM" id="MobiDB-lite"/>
    </source>
</evidence>
<dbReference type="InterPro" id="IPR044831">
    <property type="entry name" value="Ccp1-like"/>
</dbReference>
<sequence length="565" mass="61003">MSRTGYGFQYATTLSALHFIVCATSFKIAQWTGYVKSVKLPMQDLIIYTLVADAAIASCNLSLLLNPVAIYQLAKLLVIPFLCIVERFWLGRIFTVPVLLSVGLVIVGVATVTVTNLSVGGLTNLGLMLAASSVVTSGMQQILCRYLQQKHGLSSYELLSNTAQAQAVTLLPIGPVLDHVITGKWVSTYEWNSAKLAILGASCFCAIGVNLFQFVCLGRFSAVSSQVIGHVKTFLVIGHVKTFLVLMGGWLLLGDQINGEQLVGIGIAMAGMILYGYFTTQAAQQAALKAAATPKAGEGDTAATKPLLERSSSGVRVAWHDAGTYDKNISEWPKRGGANGSIRFKPEQDHNANSGLVVALDLLNKIAESHDGVSYADLYQMASAQAIELAGGPHIPLRYGRRDVDHPDGCSVDGNLPAGGPPYPNGEPKAGDHLRRVFYRMGLSDKDIVALSGAHTLGRSRPERSGFGKKETKYTKNGPGTPGGSSWTVEWLKFDNSYFTDIKAQSDPELLVLDTDNALFVDEEFRPYAEKYAADQDAFFQDYVESHLKLSELGVEWVTGDPIVL</sequence>
<organism evidence="12 13">
    <name type="scientific">[Myrmecia] bisecta</name>
    <dbReference type="NCBI Taxonomy" id="41462"/>
    <lineage>
        <taxon>Eukaryota</taxon>
        <taxon>Viridiplantae</taxon>
        <taxon>Chlorophyta</taxon>
        <taxon>core chlorophytes</taxon>
        <taxon>Trebouxiophyceae</taxon>
        <taxon>Trebouxiales</taxon>
        <taxon>Trebouxiaceae</taxon>
        <taxon>Myrmecia</taxon>
    </lineage>
</organism>
<dbReference type="InterPro" id="IPR019794">
    <property type="entry name" value="Peroxidases_AS"/>
</dbReference>
<dbReference type="PROSITE" id="PS50873">
    <property type="entry name" value="PEROXIDASE_4"/>
    <property type="match status" value="1"/>
</dbReference>
<feature type="transmembrane region" description="Helical" evidence="10">
    <location>
        <begin position="197"/>
        <end position="222"/>
    </location>
</feature>
<dbReference type="Pfam" id="PF03151">
    <property type="entry name" value="TPT"/>
    <property type="match status" value="1"/>
</dbReference>
<keyword evidence="7" id="KW-0560">Oxidoreductase</keyword>
<dbReference type="Proteomes" id="UP001489004">
    <property type="component" value="Unassembled WGS sequence"/>
</dbReference>
<dbReference type="PROSITE" id="PS00435">
    <property type="entry name" value="PEROXIDASE_1"/>
    <property type="match status" value="1"/>
</dbReference>
<dbReference type="InterPro" id="IPR002016">
    <property type="entry name" value="Haem_peroxidase"/>
</dbReference>
<dbReference type="InterPro" id="IPR002207">
    <property type="entry name" value="Peroxidase_I"/>
</dbReference>
<reference evidence="12 13" key="1">
    <citation type="journal article" date="2024" name="Nat. Commun.">
        <title>Phylogenomics reveals the evolutionary origins of lichenization in chlorophyte algae.</title>
        <authorList>
            <person name="Puginier C."/>
            <person name="Libourel C."/>
            <person name="Otte J."/>
            <person name="Skaloud P."/>
            <person name="Haon M."/>
            <person name="Grisel S."/>
            <person name="Petersen M."/>
            <person name="Berrin J.G."/>
            <person name="Delaux P.M."/>
            <person name="Dal Grande F."/>
            <person name="Keller J."/>
        </authorList>
    </citation>
    <scope>NUCLEOTIDE SEQUENCE [LARGE SCALE GENOMIC DNA]</scope>
    <source>
        <strain evidence="12 13">SAG 2043</strain>
    </source>
</reference>
<keyword evidence="4" id="KW-0575">Peroxidase</keyword>
<evidence type="ECO:0000256" key="3">
    <source>
        <dbReference type="ARBA" id="ARBA00012940"/>
    </source>
</evidence>
<comment type="cofactor">
    <cofactor evidence="1">
        <name>heme b</name>
        <dbReference type="ChEBI" id="CHEBI:60344"/>
    </cofactor>
</comment>
<dbReference type="Pfam" id="PF00141">
    <property type="entry name" value="peroxidase"/>
    <property type="match status" value="1"/>
</dbReference>
<dbReference type="Gene3D" id="1.10.520.10">
    <property type="match status" value="1"/>
</dbReference>
<feature type="compositionally biased region" description="Basic and acidic residues" evidence="9">
    <location>
        <begin position="460"/>
        <end position="474"/>
    </location>
</feature>
<dbReference type="GO" id="GO:0020037">
    <property type="term" value="F:heme binding"/>
    <property type="evidence" value="ECO:0007669"/>
    <property type="project" value="InterPro"/>
</dbReference>
<evidence type="ECO:0000256" key="8">
    <source>
        <dbReference type="ARBA" id="ARBA00023004"/>
    </source>
</evidence>
<dbReference type="GO" id="GO:0000302">
    <property type="term" value="P:response to reactive oxygen species"/>
    <property type="evidence" value="ECO:0007669"/>
    <property type="project" value="TreeGrafter"/>
</dbReference>
<feature type="transmembrane region" description="Helical" evidence="10">
    <location>
        <begin position="96"/>
        <end position="119"/>
    </location>
</feature>
<dbReference type="InterPro" id="IPR019793">
    <property type="entry name" value="Peroxidases_heam-ligand_BS"/>
</dbReference>
<evidence type="ECO:0000256" key="5">
    <source>
        <dbReference type="ARBA" id="ARBA00022617"/>
    </source>
</evidence>
<evidence type="ECO:0000256" key="10">
    <source>
        <dbReference type="SAM" id="Phobius"/>
    </source>
</evidence>
<dbReference type="PANTHER" id="PTHR31356:SF66">
    <property type="entry name" value="CATALASE-PEROXIDASE"/>
    <property type="match status" value="1"/>
</dbReference>
<dbReference type="PRINTS" id="PR00458">
    <property type="entry name" value="PEROXIDASE"/>
</dbReference>
<evidence type="ECO:0000256" key="6">
    <source>
        <dbReference type="ARBA" id="ARBA00022723"/>
    </source>
</evidence>
<feature type="transmembrane region" description="Helical" evidence="10">
    <location>
        <begin position="259"/>
        <end position="278"/>
    </location>
</feature>
<evidence type="ECO:0000256" key="4">
    <source>
        <dbReference type="ARBA" id="ARBA00022559"/>
    </source>
</evidence>
<dbReference type="GO" id="GO:0046872">
    <property type="term" value="F:metal ion binding"/>
    <property type="evidence" value="ECO:0007669"/>
    <property type="project" value="UniProtKB-KW"/>
</dbReference>
<dbReference type="EC" id="1.11.1.11" evidence="3"/>
<proteinExistence type="inferred from homology"/>
<keyword evidence="6" id="KW-0479">Metal-binding</keyword>
<feature type="transmembrane region" description="Helical" evidence="10">
    <location>
        <begin position="6"/>
        <end position="24"/>
    </location>
</feature>
<dbReference type="SUPFAM" id="SSF48113">
    <property type="entry name" value="Heme-dependent peroxidases"/>
    <property type="match status" value="1"/>
</dbReference>
<dbReference type="PRINTS" id="PR00459">
    <property type="entry name" value="ASPEROXIDASE"/>
</dbReference>
<dbReference type="AlphaFoldDB" id="A0AAW1PGJ9"/>
<evidence type="ECO:0000256" key="7">
    <source>
        <dbReference type="ARBA" id="ARBA00023002"/>
    </source>
</evidence>
<evidence type="ECO:0000259" key="11">
    <source>
        <dbReference type="PROSITE" id="PS50873"/>
    </source>
</evidence>
<dbReference type="InterPro" id="IPR010255">
    <property type="entry name" value="Haem_peroxidase_sf"/>
</dbReference>
<dbReference type="GO" id="GO:0034599">
    <property type="term" value="P:cellular response to oxidative stress"/>
    <property type="evidence" value="ECO:0007669"/>
    <property type="project" value="InterPro"/>
</dbReference>
<dbReference type="GO" id="GO:0042744">
    <property type="term" value="P:hydrogen peroxide catabolic process"/>
    <property type="evidence" value="ECO:0007669"/>
    <property type="project" value="TreeGrafter"/>
</dbReference>
<name>A0AAW1PGJ9_9CHLO</name>
<evidence type="ECO:0000256" key="1">
    <source>
        <dbReference type="ARBA" id="ARBA00001970"/>
    </source>
</evidence>